<reference evidence="2 3" key="1">
    <citation type="submission" date="2019-03" db="EMBL/GenBank/DDBJ databases">
        <title>Diversity of the mouse oral microbiome.</title>
        <authorList>
            <person name="Joseph S."/>
            <person name="Aduse-Opoku J."/>
            <person name="Curtis M."/>
            <person name="Wade W."/>
            <person name="Hashim A."/>
        </authorList>
    </citation>
    <scope>NUCLEOTIDE SEQUENCE [LARGE SCALE GENOMIC DNA]</scope>
    <source>
        <strain evidence="2 3">WM131</strain>
    </source>
</reference>
<feature type="domain" description="Tc1-like transposase DDE" evidence="1">
    <location>
        <begin position="6"/>
        <end position="38"/>
    </location>
</feature>
<organism evidence="2 3">
    <name type="scientific">Streptococcus cuniculi</name>
    <dbReference type="NCBI Taxonomy" id="1432788"/>
    <lineage>
        <taxon>Bacteria</taxon>
        <taxon>Bacillati</taxon>
        <taxon>Bacillota</taxon>
        <taxon>Bacilli</taxon>
        <taxon>Lactobacillales</taxon>
        <taxon>Streptococcaceae</taxon>
        <taxon>Streptococcus</taxon>
    </lineage>
</organism>
<dbReference type="InterPro" id="IPR038717">
    <property type="entry name" value="Tc1-like_DDE_dom"/>
</dbReference>
<accession>A0A4Y9JC95</accession>
<dbReference type="AlphaFoldDB" id="A0A4Y9JC95"/>
<dbReference type="OrthoDB" id="2854648at2"/>
<evidence type="ECO:0000259" key="1">
    <source>
        <dbReference type="Pfam" id="PF13358"/>
    </source>
</evidence>
<name>A0A4Y9JC95_9STRE</name>
<proteinExistence type="predicted"/>
<dbReference type="Proteomes" id="UP000297253">
    <property type="component" value="Unassembled WGS sequence"/>
</dbReference>
<gene>
    <name evidence="2" type="ORF">E4T82_02230</name>
</gene>
<comment type="caution">
    <text evidence="2">The sequence shown here is derived from an EMBL/GenBank/DDBJ whole genome shotgun (WGS) entry which is preliminary data.</text>
</comment>
<dbReference type="Gene3D" id="3.30.420.10">
    <property type="entry name" value="Ribonuclease H-like superfamily/Ribonuclease H"/>
    <property type="match status" value="1"/>
</dbReference>
<dbReference type="Pfam" id="PF13358">
    <property type="entry name" value="DDE_3"/>
    <property type="match status" value="1"/>
</dbReference>
<dbReference type="GO" id="GO:0003676">
    <property type="term" value="F:nucleic acid binding"/>
    <property type="evidence" value="ECO:0007669"/>
    <property type="project" value="InterPro"/>
</dbReference>
<evidence type="ECO:0000313" key="2">
    <source>
        <dbReference type="EMBL" id="TFU98603.1"/>
    </source>
</evidence>
<dbReference type="InterPro" id="IPR036397">
    <property type="entry name" value="RNaseH_sf"/>
</dbReference>
<sequence>MSFVSQITIHFFLPLPPYSPELNPIEKAWANLKKKVMELLPTYNSVTECLDNVF</sequence>
<protein>
    <recommendedName>
        <fullName evidence="1">Tc1-like transposase DDE domain-containing protein</fullName>
    </recommendedName>
</protein>
<dbReference type="EMBL" id="SPPD01000002">
    <property type="protein sequence ID" value="TFU98603.1"/>
    <property type="molecule type" value="Genomic_DNA"/>
</dbReference>
<evidence type="ECO:0000313" key="3">
    <source>
        <dbReference type="Proteomes" id="UP000297253"/>
    </source>
</evidence>